<accession>A0A5E4R850</accession>
<organism evidence="1 2">
    <name type="scientific">Leptidea sinapis</name>
    <dbReference type="NCBI Taxonomy" id="189913"/>
    <lineage>
        <taxon>Eukaryota</taxon>
        <taxon>Metazoa</taxon>
        <taxon>Ecdysozoa</taxon>
        <taxon>Arthropoda</taxon>
        <taxon>Hexapoda</taxon>
        <taxon>Insecta</taxon>
        <taxon>Pterygota</taxon>
        <taxon>Neoptera</taxon>
        <taxon>Endopterygota</taxon>
        <taxon>Lepidoptera</taxon>
        <taxon>Glossata</taxon>
        <taxon>Ditrysia</taxon>
        <taxon>Papilionoidea</taxon>
        <taxon>Pieridae</taxon>
        <taxon>Dismorphiinae</taxon>
        <taxon>Leptidea</taxon>
    </lineage>
</organism>
<reference evidence="1 2" key="1">
    <citation type="submission" date="2017-07" db="EMBL/GenBank/DDBJ databases">
        <authorList>
            <person name="Talla V."/>
            <person name="Backstrom N."/>
        </authorList>
    </citation>
    <scope>NUCLEOTIDE SEQUENCE [LARGE SCALE GENOMIC DNA]</scope>
</reference>
<evidence type="ECO:0000313" key="2">
    <source>
        <dbReference type="Proteomes" id="UP000324832"/>
    </source>
</evidence>
<proteinExistence type="predicted"/>
<dbReference type="AlphaFoldDB" id="A0A5E4R850"/>
<sequence length="110" mass="13310">MRHKHLEHIWREHLMRKLLVLMQHILRVQLQYKPQVQQQRGLRRLEQQRRRQLAQRQSLLGLYLQNYLVTLAAIASCSRKLRQVNTDDLCLVFLYRDYVAGVVTAWSFDI</sequence>
<dbReference type="EMBL" id="FZQP02006959">
    <property type="protein sequence ID" value="VVD05339.1"/>
    <property type="molecule type" value="Genomic_DNA"/>
</dbReference>
<protein>
    <submittedName>
        <fullName evidence="1">Uncharacterized protein</fullName>
    </submittedName>
</protein>
<name>A0A5E4R850_9NEOP</name>
<gene>
    <name evidence="1" type="ORF">LSINAPIS_LOCUS14897</name>
</gene>
<keyword evidence="2" id="KW-1185">Reference proteome</keyword>
<evidence type="ECO:0000313" key="1">
    <source>
        <dbReference type="EMBL" id="VVD05339.1"/>
    </source>
</evidence>
<dbReference type="Proteomes" id="UP000324832">
    <property type="component" value="Unassembled WGS sequence"/>
</dbReference>